<feature type="region of interest" description="Disordered" evidence="3">
    <location>
        <begin position="57"/>
        <end position="76"/>
    </location>
</feature>
<dbReference type="EMBL" id="CAJOBR010004734">
    <property type="protein sequence ID" value="CAF4793363.1"/>
    <property type="molecule type" value="Genomic_DNA"/>
</dbReference>
<proteinExistence type="predicted"/>
<dbReference type="EMBL" id="CAJNYT010003500">
    <property type="protein sequence ID" value="CAF3570892.1"/>
    <property type="molecule type" value="Genomic_DNA"/>
</dbReference>
<name>A0A821P0X5_9BILA</name>
<dbReference type="Proteomes" id="UP000663848">
    <property type="component" value="Unassembled WGS sequence"/>
</dbReference>
<organism evidence="6 7">
    <name type="scientific">Rotaria socialis</name>
    <dbReference type="NCBI Taxonomy" id="392032"/>
    <lineage>
        <taxon>Eukaryota</taxon>
        <taxon>Metazoa</taxon>
        <taxon>Spiralia</taxon>
        <taxon>Gnathifera</taxon>
        <taxon>Rotifera</taxon>
        <taxon>Eurotatoria</taxon>
        <taxon>Bdelloidea</taxon>
        <taxon>Philodinida</taxon>
        <taxon>Philodinidae</taxon>
        <taxon>Rotaria</taxon>
    </lineage>
</organism>
<dbReference type="SUPFAM" id="SSF141571">
    <property type="entry name" value="Pentapeptide repeat-like"/>
    <property type="match status" value="2"/>
</dbReference>
<gene>
    <name evidence="5" type="ORF">GRG538_LOCUS21213</name>
    <name evidence="6" type="ORF">QYT958_LOCUS23419</name>
</gene>
<evidence type="ECO:0000313" key="6">
    <source>
        <dbReference type="EMBL" id="CAF4793363.1"/>
    </source>
</evidence>
<dbReference type="Gene3D" id="2.160.20.80">
    <property type="entry name" value="E3 ubiquitin-protein ligase SopA"/>
    <property type="match status" value="3"/>
</dbReference>
<dbReference type="PROSITE" id="PS51125">
    <property type="entry name" value="NHL"/>
    <property type="match status" value="1"/>
</dbReference>
<sequence length="988" mass="111394">MPSKKKGARMNRSIRAFRRISGLRLTDLLKFISSLLLPLSFGVFTIIITFQQQSAAKQQRDEDRNASQLQREQERDLDEQRYRNKIFGVYIKEMGQLLKENHRAMISKEFMATLSRVNTLNIFRQLDGQRNIRIIRFLYEAKQLSEVKEHSPLDLSTAKLLDIDFRDLAVDEKRLNQLSLAGIFLTNITFVGIEMTHVNFSHNHFDTANFLLVQLRNTNFSFTRVSNSNFSSSVIFNTTFAHGQLKKINFSSSQLDTVNLSLTKIDNVNFSFGNILNINFKFSSFQNVSFSSSIFYNVDFSSASLSDVDFSLSLMNNVDFSFALLVNVNFSYGQLMNVNFLSAKLLNVNFFSTKLSHPQFLSTQITNSDLSLAILASANFRGAKVFYTNFQQTTCVAANFHSSVILNSTFWYSNLKRASFAGVHLTNVNFSRANLHETSFLDVTFAGFDLLTALSIRDAQLSYDTNLIDDDQTDCNTALVNSWTLQTSYVITMMSEKNNSNCRLILKSLTTGATILRRVSLVNRWDSRSWPYSKAILSANMSIGVFIELRGTNSDGIVLAQRTLNSTKMSASLMLQDDIQELQVSIEFHAFNNQSGVTNYWCDDINLFIIYGTYLEFLRVLPHIPENARWTQNGTTVAGGHGFGDTSNQLAIPCSLFVDDNQTLFIVDHGNSRIIRWKLHDKEGQVVASDYTEGNGLNSLQYPSDVLLDKETDSLIICDQYNQQVLQLSLRDNTTQGEIILDKIDCYGLAMSDHRFLYVSDNVKHEVRRYLLGHKNGMLVAGGREEGDRLDQLNEPTFIFVDRQQAVYVSDKNNHRVMKWDRDANEGIVVAGGQGEGSALTQLANPRGLFVDSLDRLYVADTDNDRVMRWPKGATQGTVIMGGNGVGDKENQFDGPWGLSYDRHVLSSDSDTSIHENELTTQAATTIRNQTNSLISNINRTGSNELYVSSQDNLSHEQLESSSTLLNANNVTTALTDINEINSNTFSF</sequence>
<dbReference type="CDD" id="cd05819">
    <property type="entry name" value="NHL"/>
    <property type="match status" value="1"/>
</dbReference>
<evidence type="ECO:0000256" key="1">
    <source>
        <dbReference type="ARBA" id="ARBA00022737"/>
    </source>
</evidence>
<dbReference type="InterPro" id="IPR011042">
    <property type="entry name" value="6-blade_b-propeller_TolB-like"/>
</dbReference>
<evidence type="ECO:0000256" key="3">
    <source>
        <dbReference type="SAM" id="MobiDB-lite"/>
    </source>
</evidence>
<dbReference type="InterPro" id="IPR001258">
    <property type="entry name" value="NHL_repeat"/>
</dbReference>
<dbReference type="InterPro" id="IPR051082">
    <property type="entry name" value="Pentapeptide-BTB/POZ_domain"/>
</dbReference>
<keyword evidence="1" id="KW-0677">Repeat</keyword>
<evidence type="ECO:0000313" key="5">
    <source>
        <dbReference type="EMBL" id="CAF3570892.1"/>
    </source>
</evidence>
<dbReference type="Pfam" id="PF00805">
    <property type="entry name" value="Pentapeptide"/>
    <property type="match status" value="3"/>
</dbReference>
<dbReference type="PANTHER" id="PTHR14136:SF17">
    <property type="entry name" value="BTB_POZ DOMAIN-CONTAINING PROTEIN KCTD9"/>
    <property type="match status" value="1"/>
</dbReference>
<evidence type="ECO:0000256" key="4">
    <source>
        <dbReference type="SAM" id="Phobius"/>
    </source>
</evidence>
<protein>
    <submittedName>
        <fullName evidence="6">Uncharacterized protein</fullName>
    </submittedName>
</protein>
<evidence type="ECO:0000256" key="2">
    <source>
        <dbReference type="PROSITE-ProRule" id="PRU00504"/>
    </source>
</evidence>
<accession>A0A821P0X5</accession>
<dbReference type="AlphaFoldDB" id="A0A821P0X5"/>
<feature type="compositionally biased region" description="Basic and acidic residues" evidence="3">
    <location>
        <begin position="58"/>
        <end position="76"/>
    </location>
</feature>
<dbReference type="InterPro" id="IPR001646">
    <property type="entry name" value="5peptide_repeat"/>
</dbReference>
<comment type="caution">
    <text evidence="6">The sequence shown here is derived from an EMBL/GenBank/DDBJ whole genome shotgun (WGS) entry which is preliminary data.</text>
</comment>
<feature type="transmembrane region" description="Helical" evidence="4">
    <location>
        <begin position="28"/>
        <end position="50"/>
    </location>
</feature>
<dbReference type="PANTHER" id="PTHR14136">
    <property type="entry name" value="BTB_POZ DOMAIN-CONTAINING PROTEIN KCTD9"/>
    <property type="match status" value="1"/>
</dbReference>
<keyword evidence="4" id="KW-1133">Transmembrane helix</keyword>
<keyword evidence="4" id="KW-0812">Transmembrane</keyword>
<dbReference type="Gene3D" id="2.120.10.30">
    <property type="entry name" value="TolB, C-terminal domain"/>
    <property type="match status" value="2"/>
</dbReference>
<dbReference type="SUPFAM" id="SSF63825">
    <property type="entry name" value="YWTD domain"/>
    <property type="match status" value="1"/>
</dbReference>
<dbReference type="SUPFAM" id="SSF63829">
    <property type="entry name" value="Calcium-dependent phosphotriesterase"/>
    <property type="match status" value="1"/>
</dbReference>
<dbReference type="Proteomes" id="UP000663872">
    <property type="component" value="Unassembled WGS sequence"/>
</dbReference>
<keyword evidence="4" id="KW-0472">Membrane</keyword>
<evidence type="ECO:0000313" key="7">
    <source>
        <dbReference type="Proteomes" id="UP000663848"/>
    </source>
</evidence>
<reference evidence="6" key="1">
    <citation type="submission" date="2021-02" db="EMBL/GenBank/DDBJ databases">
        <authorList>
            <person name="Nowell W R."/>
        </authorList>
    </citation>
    <scope>NUCLEOTIDE SEQUENCE</scope>
</reference>
<feature type="repeat" description="NHL" evidence="2">
    <location>
        <begin position="784"/>
        <end position="823"/>
    </location>
</feature>